<evidence type="ECO:0000256" key="1">
    <source>
        <dbReference type="ARBA" id="ARBA00008366"/>
    </source>
</evidence>
<dbReference type="PIRSF" id="PIRSF005426">
    <property type="entry name" value="Frp"/>
    <property type="match status" value="1"/>
</dbReference>
<dbReference type="PANTHER" id="PTHR43425">
    <property type="entry name" value="OXYGEN-INSENSITIVE NADPH NITROREDUCTASE"/>
    <property type="match status" value="1"/>
</dbReference>
<accession>A0A844FUL9</accession>
<dbReference type="InterPro" id="IPR000415">
    <property type="entry name" value="Nitroreductase-like"/>
</dbReference>
<dbReference type="InterPro" id="IPR016446">
    <property type="entry name" value="Flavin_OxRdtase_Frp"/>
</dbReference>
<comment type="caution">
    <text evidence="7">The sequence shown here is derived from an EMBL/GenBank/DDBJ whole genome shotgun (WGS) entry which is preliminary data.</text>
</comment>
<dbReference type="InterPro" id="IPR029479">
    <property type="entry name" value="Nitroreductase"/>
</dbReference>
<reference evidence="7 8" key="1">
    <citation type="submission" date="2019-08" db="EMBL/GenBank/DDBJ databases">
        <title>In-depth cultivation of the pig gut microbiome towards novel bacterial diversity and tailored functional studies.</title>
        <authorList>
            <person name="Wylensek D."/>
            <person name="Hitch T.C.A."/>
            <person name="Clavel T."/>
        </authorList>
    </citation>
    <scope>NUCLEOTIDE SEQUENCE [LARGE SCALE GENOMIC DNA]</scope>
    <source>
        <strain evidence="7 8">CA-Schmier-601-WT-3</strain>
    </source>
</reference>
<sequence length="246" mass="28482">MIHNTTIDTLMKRKSVRVFLDQEIEEEKVESILQASINAPTAGNQQLYTILKITDPAIKEQLSILCDNQPFIASAKLILIYLADCHKWYEAYKDIGLNPRQPEFGDFLLAVDDALIASENAVIAAESLGIGSCYIGDVKENKEEICKLLRLPEYVFPASLLVFGYPTKQQQERQKPQRANLKDIVFENSYYEMNAKEREGMLKYHYGDAKYHPWLEAFYKRKYDSSFAHEMNRSVKAYLKDYQEEK</sequence>
<dbReference type="Proteomes" id="UP000442619">
    <property type="component" value="Unassembled WGS sequence"/>
</dbReference>
<dbReference type="Gene3D" id="3.40.109.10">
    <property type="entry name" value="NADH Oxidase"/>
    <property type="match status" value="1"/>
</dbReference>
<organism evidence="7 8">
    <name type="scientific">Sharpea porci</name>
    <dbReference type="NCBI Taxonomy" id="2652286"/>
    <lineage>
        <taxon>Bacteria</taxon>
        <taxon>Bacillati</taxon>
        <taxon>Bacillota</taxon>
        <taxon>Erysipelotrichia</taxon>
        <taxon>Erysipelotrichales</taxon>
        <taxon>Coprobacillaceae</taxon>
        <taxon>Sharpea</taxon>
    </lineage>
</organism>
<dbReference type="PANTHER" id="PTHR43425:SF2">
    <property type="entry name" value="OXYGEN-INSENSITIVE NADPH NITROREDUCTASE"/>
    <property type="match status" value="1"/>
</dbReference>
<keyword evidence="2 5" id="KW-0285">Flavoprotein</keyword>
<evidence type="ECO:0000313" key="7">
    <source>
        <dbReference type="EMBL" id="MST89637.1"/>
    </source>
</evidence>
<gene>
    <name evidence="7" type="ORF">FYJ79_08650</name>
</gene>
<dbReference type="AlphaFoldDB" id="A0A844FUL9"/>
<evidence type="ECO:0000256" key="5">
    <source>
        <dbReference type="PIRNR" id="PIRNR005426"/>
    </source>
</evidence>
<dbReference type="GO" id="GO:0016491">
    <property type="term" value="F:oxidoreductase activity"/>
    <property type="evidence" value="ECO:0007669"/>
    <property type="project" value="UniProtKB-UniRule"/>
</dbReference>
<dbReference type="SUPFAM" id="SSF55469">
    <property type="entry name" value="FMN-dependent nitroreductase-like"/>
    <property type="match status" value="1"/>
</dbReference>
<evidence type="ECO:0000256" key="2">
    <source>
        <dbReference type="ARBA" id="ARBA00022630"/>
    </source>
</evidence>
<keyword evidence="8" id="KW-1185">Reference proteome</keyword>
<evidence type="ECO:0000259" key="6">
    <source>
        <dbReference type="Pfam" id="PF00881"/>
    </source>
</evidence>
<evidence type="ECO:0000256" key="3">
    <source>
        <dbReference type="ARBA" id="ARBA00022643"/>
    </source>
</evidence>
<dbReference type="Pfam" id="PF00881">
    <property type="entry name" value="Nitroreductase"/>
    <property type="match status" value="1"/>
</dbReference>
<proteinExistence type="inferred from homology"/>
<evidence type="ECO:0000256" key="4">
    <source>
        <dbReference type="ARBA" id="ARBA00023002"/>
    </source>
</evidence>
<comment type="similarity">
    <text evidence="1 5">Belongs to the flavin oxidoreductase frp family.</text>
</comment>
<feature type="domain" description="Nitroreductase" evidence="6">
    <location>
        <begin position="11"/>
        <end position="165"/>
    </location>
</feature>
<dbReference type="EMBL" id="VUNM01000021">
    <property type="protein sequence ID" value="MST89637.1"/>
    <property type="molecule type" value="Genomic_DNA"/>
</dbReference>
<keyword evidence="5" id="KW-0521">NADP</keyword>
<name>A0A844FUL9_9FIRM</name>
<keyword evidence="4 5" id="KW-0560">Oxidoreductase</keyword>
<evidence type="ECO:0000313" key="8">
    <source>
        <dbReference type="Proteomes" id="UP000442619"/>
    </source>
</evidence>
<keyword evidence="3 5" id="KW-0288">FMN</keyword>
<dbReference type="RefSeq" id="WP_154516977.1">
    <property type="nucleotide sequence ID" value="NZ_VUNM01000021.1"/>
</dbReference>
<protein>
    <submittedName>
        <fullName evidence="7">Nitroreductase</fullName>
    </submittedName>
</protein>